<reference evidence="2 3" key="1">
    <citation type="submission" date="2018-01" db="EMBL/GenBank/DDBJ databases">
        <title>G. obscuriglobus.</title>
        <authorList>
            <person name="Franke J."/>
            <person name="Blomberg W."/>
            <person name="Selmecki A."/>
        </authorList>
    </citation>
    <scope>NUCLEOTIDE SEQUENCE [LARGE SCALE GENOMIC DNA]</scope>
    <source>
        <strain evidence="2 3">DSM 5831</strain>
    </source>
</reference>
<evidence type="ECO:0000313" key="2">
    <source>
        <dbReference type="EMBL" id="AWM37351.1"/>
    </source>
</evidence>
<evidence type="ECO:0000256" key="1">
    <source>
        <dbReference type="SAM" id="MobiDB-lite"/>
    </source>
</evidence>
<dbReference type="EMBL" id="CP025958">
    <property type="protein sequence ID" value="AWM37351.1"/>
    <property type="molecule type" value="Genomic_DNA"/>
</dbReference>
<protein>
    <submittedName>
        <fullName evidence="2">Uncharacterized protein</fullName>
    </submittedName>
</protein>
<name>A0A2Z3GXH3_9BACT</name>
<keyword evidence="3" id="KW-1185">Reference proteome</keyword>
<organism evidence="2 3">
    <name type="scientific">Gemmata obscuriglobus</name>
    <dbReference type="NCBI Taxonomy" id="114"/>
    <lineage>
        <taxon>Bacteria</taxon>
        <taxon>Pseudomonadati</taxon>
        <taxon>Planctomycetota</taxon>
        <taxon>Planctomycetia</taxon>
        <taxon>Gemmatales</taxon>
        <taxon>Gemmataceae</taxon>
        <taxon>Gemmata</taxon>
    </lineage>
</organism>
<proteinExistence type="predicted"/>
<feature type="region of interest" description="Disordered" evidence="1">
    <location>
        <begin position="134"/>
        <end position="157"/>
    </location>
</feature>
<evidence type="ECO:0000313" key="3">
    <source>
        <dbReference type="Proteomes" id="UP000245802"/>
    </source>
</evidence>
<dbReference type="Proteomes" id="UP000245802">
    <property type="component" value="Chromosome"/>
</dbReference>
<gene>
    <name evidence="2" type="ORF">C1280_10215</name>
</gene>
<dbReference type="KEGG" id="gog:C1280_10215"/>
<sequence length="157" mass="16838">MMAVQVSLLFGNQRGARRMSKHLLTRDCGLLVGRTVGEVLVALGLEPNECQVFDEPPAVGRGLRWNGLGGPSVQVWVTRQAGIFRSSRNWATTEFLSFRAVGIIVVQNQAPCPGAASGQPPNVVPPQFREWWAGGSRFSPDSQREAAEPGAAPDTAG</sequence>
<dbReference type="AlphaFoldDB" id="A0A2Z3GXH3"/>
<accession>A0A2Z3GXH3</accession>